<keyword evidence="1" id="KW-0472">Membrane</keyword>
<name>A0A7W3N031_9ACTN</name>
<protein>
    <submittedName>
        <fullName evidence="2">Uncharacterized protein</fullName>
    </submittedName>
</protein>
<accession>A0A7W3N031</accession>
<comment type="caution">
    <text evidence="2">The sequence shown here is derived from an EMBL/GenBank/DDBJ whole genome shotgun (WGS) entry which is preliminary data.</text>
</comment>
<keyword evidence="1" id="KW-0812">Transmembrane</keyword>
<feature type="transmembrane region" description="Helical" evidence="1">
    <location>
        <begin position="212"/>
        <end position="230"/>
    </location>
</feature>
<organism evidence="2 3">
    <name type="scientific">Thermomonospora cellulosilytica</name>
    <dbReference type="NCBI Taxonomy" id="1411118"/>
    <lineage>
        <taxon>Bacteria</taxon>
        <taxon>Bacillati</taxon>
        <taxon>Actinomycetota</taxon>
        <taxon>Actinomycetes</taxon>
        <taxon>Streptosporangiales</taxon>
        <taxon>Thermomonosporaceae</taxon>
        <taxon>Thermomonospora</taxon>
    </lineage>
</organism>
<evidence type="ECO:0000256" key="1">
    <source>
        <dbReference type="SAM" id="Phobius"/>
    </source>
</evidence>
<keyword evidence="1" id="KW-1133">Transmembrane helix</keyword>
<keyword evidence="3" id="KW-1185">Reference proteome</keyword>
<dbReference type="Proteomes" id="UP000539313">
    <property type="component" value="Unassembled WGS sequence"/>
</dbReference>
<feature type="transmembrane region" description="Helical" evidence="1">
    <location>
        <begin position="21"/>
        <end position="39"/>
    </location>
</feature>
<evidence type="ECO:0000313" key="2">
    <source>
        <dbReference type="EMBL" id="MBA9005002.1"/>
    </source>
</evidence>
<feature type="transmembrane region" description="Helical" evidence="1">
    <location>
        <begin position="59"/>
        <end position="79"/>
    </location>
</feature>
<dbReference type="EMBL" id="JACJII010000001">
    <property type="protein sequence ID" value="MBA9005002.1"/>
    <property type="molecule type" value="Genomic_DNA"/>
</dbReference>
<reference evidence="2 3" key="1">
    <citation type="submission" date="2020-08" db="EMBL/GenBank/DDBJ databases">
        <title>Sequencing the genomes of 1000 actinobacteria strains.</title>
        <authorList>
            <person name="Klenk H.-P."/>
        </authorList>
    </citation>
    <scope>NUCLEOTIDE SEQUENCE [LARGE SCALE GENOMIC DNA]</scope>
    <source>
        <strain evidence="2 3">DSM 45823</strain>
    </source>
</reference>
<sequence>MLGKLWEQTGERMAGAVLLRLLTPAGLFWGAGLGAWAWHAAHRPGGLRRVGADLAALPTVLQITLVVAILAAVLLTAAVTERLTLPLLRLLEGYWPWGLGDYLRSRLHRRRVRCRCEVKKLREAGKHAKGLSPRDKLKLARLLATTRNIPPELADTMPTRFGNRLRVAELRPRAKLGLDPVACWPHLWLLLDPPVKAELSQARAEMDMAAHAVWWSLAIVVWTPLAWWALPLGPAAAVAVYYAWLLPAAQNYGDLLQAAFDLFRWRLYRAARWPQPFGTADEPALGRQLTTYLAGRTTLPGLLFQPDPNQPPPS</sequence>
<proteinExistence type="predicted"/>
<dbReference type="AlphaFoldDB" id="A0A7W3N031"/>
<gene>
    <name evidence="2" type="ORF">HNR21_003884</name>
</gene>
<dbReference type="RefSeq" id="WP_182706304.1">
    <property type="nucleotide sequence ID" value="NZ_JACJII010000001.1"/>
</dbReference>
<evidence type="ECO:0000313" key="3">
    <source>
        <dbReference type="Proteomes" id="UP000539313"/>
    </source>
</evidence>